<keyword evidence="3" id="KW-1185">Reference proteome</keyword>
<dbReference type="HOGENOM" id="CLU_1778557_0_0_1"/>
<sequence length="146" mass="16720">MSPKRNFDAQVKQIPTMTNEFQKGSRGSNDNNNSSNNAPPTSRMSPSESPMEQILPATYSHRFTSRPILSRRFDPNTLQQLQDSVSALSSQIEEDEMKRNVAAKQQWEAEQVEQARKTAEREDTLRTMVAQQEKQRADRMQAGNYE</sequence>
<feature type="compositionally biased region" description="Polar residues" evidence="1">
    <location>
        <begin position="38"/>
        <end position="50"/>
    </location>
</feature>
<proteinExistence type="predicted"/>
<feature type="region of interest" description="Disordered" evidence="1">
    <location>
        <begin position="112"/>
        <end position="146"/>
    </location>
</feature>
<feature type="compositionally biased region" description="Polar residues" evidence="1">
    <location>
        <begin position="13"/>
        <end position="27"/>
    </location>
</feature>
<organism evidence="2 3">
    <name type="scientific">Sclerotinia borealis (strain F-4128)</name>
    <dbReference type="NCBI Taxonomy" id="1432307"/>
    <lineage>
        <taxon>Eukaryota</taxon>
        <taxon>Fungi</taxon>
        <taxon>Dikarya</taxon>
        <taxon>Ascomycota</taxon>
        <taxon>Pezizomycotina</taxon>
        <taxon>Leotiomycetes</taxon>
        <taxon>Helotiales</taxon>
        <taxon>Sclerotiniaceae</taxon>
        <taxon>Sclerotinia</taxon>
    </lineage>
</organism>
<feature type="compositionally biased region" description="Basic and acidic residues" evidence="1">
    <location>
        <begin position="113"/>
        <end position="125"/>
    </location>
</feature>
<evidence type="ECO:0000313" key="3">
    <source>
        <dbReference type="Proteomes" id="UP000019487"/>
    </source>
</evidence>
<gene>
    <name evidence="2" type="ORF">SBOR_6059</name>
</gene>
<reference evidence="2 3" key="1">
    <citation type="journal article" date="2014" name="Genome Announc.">
        <title>Draft genome sequence of Sclerotinia borealis, a psychrophilic plant pathogenic fungus.</title>
        <authorList>
            <person name="Mardanov A.V."/>
            <person name="Beletsky A.V."/>
            <person name="Kadnikov V.V."/>
            <person name="Ignatov A.N."/>
            <person name="Ravin N.V."/>
        </authorList>
    </citation>
    <scope>NUCLEOTIDE SEQUENCE [LARGE SCALE GENOMIC DNA]</scope>
    <source>
        <strain evidence="3">F-4157</strain>
    </source>
</reference>
<dbReference type="Proteomes" id="UP000019487">
    <property type="component" value="Unassembled WGS sequence"/>
</dbReference>
<evidence type="ECO:0000256" key="1">
    <source>
        <dbReference type="SAM" id="MobiDB-lite"/>
    </source>
</evidence>
<evidence type="ECO:0000313" key="2">
    <source>
        <dbReference type="EMBL" id="ESZ93576.1"/>
    </source>
</evidence>
<name>W9CCI6_SCLBF</name>
<feature type="region of interest" description="Disordered" evidence="1">
    <location>
        <begin position="1"/>
        <end position="60"/>
    </location>
</feature>
<comment type="caution">
    <text evidence="2">The sequence shown here is derived from an EMBL/GenBank/DDBJ whole genome shotgun (WGS) entry which is preliminary data.</text>
</comment>
<accession>W9CCI6</accession>
<protein>
    <submittedName>
        <fullName evidence="2">Uncharacterized protein</fullName>
    </submittedName>
</protein>
<dbReference type="EMBL" id="AYSA01000305">
    <property type="protein sequence ID" value="ESZ93576.1"/>
    <property type="molecule type" value="Genomic_DNA"/>
</dbReference>
<dbReference type="AlphaFoldDB" id="W9CCI6"/>
<feature type="compositionally biased region" description="Low complexity" evidence="1">
    <location>
        <begin position="28"/>
        <end position="37"/>
    </location>
</feature>